<keyword evidence="2" id="KW-1185">Reference proteome</keyword>
<sequence length="83" mass="8966">KTFADPNEVSTRDTFVKAVEGVKASEISTRAFAEDAYAGLDHAIRTLDWDSFGGRFVILITDASAREGNSPLSTTGLSTDQLR</sequence>
<evidence type="ECO:0008006" key="3">
    <source>
        <dbReference type="Google" id="ProtNLM"/>
    </source>
</evidence>
<evidence type="ECO:0000313" key="1">
    <source>
        <dbReference type="EMBL" id="MEI5617489.1"/>
    </source>
</evidence>
<organism evidence="1 2">
    <name type="scientific">Streptomyces brasiliscabiei</name>
    <dbReference type="NCBI Taxonomy" id="2736302"/>
    <lineage>
        <taxon>Bacteria</taxon>
        <taxon>Bacillati</taxon>
        <taxon>Actinomycetota</taxon>
        <taxon>Actinomycetes</taxon>
        <taxon>Kitasatosporales</taxon>
        <taxon>Streptomycetaceae</taxon>
        <taxon>Streptomyces</taxon>
    </lineage>
</organism>
<dbReference type="RefSeq" id="WP_336559328.1">
    <property type="nucleotide sequence ID" value="NZ_JBBAYM010000686.1"/>
</dbReference>
<feature type="non-terminal residue" evidence="1">
    <location>
        <position position="83"/>
    </location>
</feature>
<name>A0ABU8GWE3_9ACTN</name>
<reference evidence="1 2" key="1">
    <citation type="submission" date="2024-03" db="EMBL/GenBank/DDBJ databases">
        <title>First Report of Pectobacterium brasiliscabiei causing potato scab in china.</title>
        <authorList>
            <person name="Handique U."/>
        </authorList>
    </citation>
    <scope>NUCLEOTIDE SEQUENCE [LARGE SCALE GENOMIC DNA]</scope>
    <source>
        <strain evidence="1 2">ZRIMU1503</strain>
    </source>
</reference>
<proteinExistence type="predicted"/>
<protein>
    <recommendedName>
        <fullName evidence="3">VWA domain-containing protein</fullName>
    </recommendedName>
</protein>
<feature type="non-terminal residue" evidence="1">
    <location>
        <position position="1"/>
    </location>
</feature>
<gene>
    <name evidence="1" type="ORF">WB403_51240</name>
</gene>
<dbReference type="EMBL" id="JBBAYM010000686">
    <property type="protein sequence ID" value="MEI5617489.1"/>
    <property type="molecule type" value="Genomic_DNA"/>
</dbReference>
<comment type="caution">
    <text evidence="1">The sequence shown here is derived from an EMBL/GenBank/DDBJ whole genome shotgun (WGS) entry which is preliminary data.</text>
</comment>
<evidence type="ECO:0000313" key="2">
    <source>
        <dbReference type="Proteomes" id="UP001365781"/>
    </source>
</evidence>
<dbReference type="Proteomes" id="UP001365781">
    <property type="component" value="Unassembled WGS sequence"/>
</dbReference>
<accession>A0ABU8GWE3</accession>